<sequence>MSQKINIRIAGRNYPLVVQSEEEEVLRIAAKKIEKYINTFEKNYNISEKQDALAMTALQLASELENILREKSQEQEEILLKIKKISKLL</sequence>
<dbReference type="Pfam" id="PF05164">
    <property type="entry name" value="ZapA"/>
    <property type="match status" value="1"/>
</dbReference>
<keyword evidence="1" id="KW-0131">Cell cycle</keyword>
<dbReference type="Proteomes" id="UP000182761">
    <property type="component" value="Unassembled WGS sequence"/>
</dbReference>
<keyword evidence="1" id="KW-0132">Cell division</keyword>
<evidence type="ECO:0000313" key="2">
    <source>
        <dbReference type="Proteomes" id="UP000182761"/>
    </source>
</evidence>
<name>A0A0X3ANI1_9FLAO</name>
<keyword evidence="2" id="KW-1185">Reference proteome</keyword>
<accession>A0A0X3ANI1</accession>
<dbReference type="GO" id="GO:0051301">
    <property type="term" value="P:cell division"/>
    <property type="evidence" value="ECO:0007669"/>
    <property type="project" value="UniProtKB-KW"/>
</dbReference>
<reference evidence="1 2" key="1">
    <citation type="submission" date="2016-01" db="EMBL/GenBank/DDBJ databases">
        <authorList>
            <person name="McClelland M."/>
            <person name="Jain A."/>
            <person name="Saraogi P."/>
            <person name="Mendelson R."/>
            <person name="Westerman R."/>
            <person name="SanMiguel P."/>
            <person name="Csonka L."/>
        </authorList>
    </citation>
    <scope>NUCLEOTIDE SEQUENCE [LARGE SCALE GENOMIC DNA]</scope>
    <source>
        <strain evidence="1 2">R-53146</strain>
    </source>
</reference>
<dbReference type="STRING" id="1586267.GCA_001418685_00626"/>
<dbReference type="AlphaFoldDB" id="A0A0X3ANI1"/>
<dbReference type="SUPFAM" id="SSF102829">
    <property type="entry name" value="Cell division protein ZapA-like"/>
    <property type="match status" value="1"/>
</dbReference>
<evidence type="ECO:0000313" key="1">
    <source>
        <dbReference type="EMBL" id="CVK15793.1"/>
    </source>
</evidence>
<dbReference type="InterPro" id="IPR036192">
    <property type="entry name" value="Cell_div_ZapA-like_sf"/>
</dbReference>
<dbReference type="EMBL" id="FCOR01000003">
    <property type="protein sequence ID" value="CVK15793.1"/>
    <property type="molecule type" value="Genomic_DNA"/>
</dbReference>
<organism evidence="1 2">
    <name type="scientific">Apibacter mensalis</name>
    <dbReference type="NCBI Taxonomy" id="1586267"/>
    <lineage>
        <taxon>Bacteria</taxon>
        <taxon>Pseudomonadati</taxon>
        <taxon>Bacteroidota</taxon>
        <taxon>Flavobacteriia</taxon>
        <taxon>Flavobacteriales</taxon>
        <taxon>Weeksellaceae</taxon>
        <taxon>Apibacter</taxon>
    </lineage>
</organism>
<dbReference type="OrthoDB" id="1495773at2"/>
<gene>
    <name evidence="1" type="ORF">Ga0061079_103103</name>
</gene>
<protein>
    <submittedName>
        <fullName evidence="1">Cell division protein ZapA</fullName>
    </submittedName>
</protein>
<proteinExistence type="predicted"/>
<dbReference type="InterPro" id="IPR007838">
    <property type="entry name" value="Cell_div_ZapA-like"/>
</dbReference>
<dbReference type="RefSeq" id="WP_055425019.1">
    <property type="nucleotide sequence ID" value="NZ_FCOR01000003.1"/>
</dbReference>